<proteinExistence type="predicted"/>
<evidence type="ECO:0000313" key="2">
    <source>
        <dbReference type="EnsemblPlants" id="Zm00001eb287020_P001"/>
    </source>
</evidence>
<reference evidence="2" key="3">
    <citation type="submission" date="2021-05" db="UniProtKB">
        <authorList>
            <consortium name="EnsemblPlants"/>
        </authorList>
    </citation>
    <scope>IDENTIFICATION</scope>
    <source>
        <strain evidence="2">cv. B73</strain>
    </source>
</reference>
<dbReference type="EnsemblPlants" id="Zm00001eb287020_T001">
    <property type="protein sequence ID" value="Zm00001eb287020_P001"/>
    <property type="gene ID" value="Zm00001eb287020"/>
</dbReference>
<evidence type="ECO:0008006" key="4">
    <source>
        <dbReference type="Google" id="ProtNLM"/>
    </source>
</evidence>
<keyword evidence="1" id="KW-1133">Transmembrane helix</keyword>
<dbReference type="PANTHER" id="PTHR43198:SF2">
    <property type="entry name" value="SI:CH1073-67J19.1-RELATED"/>
    <property type="match status" value="1"/>
</dbReference>
<dbReference type="Proteomes" id="UP000007305">
    <property type="component" value="Chromosome 6"/>
</dbReference>
<feature type="transmembrane region" description="Helical" evidence="1">
    <location>
        <begin position="163"/>
        <end position="181"/>
    </location>
</feature>
<reference evidence="2" key="2">
    <citation type="submission" date="2019-07" db="EMBL/GenBank/DDBJ databases">
        <authorList>
            <person name="Seetharam A."/>
            <person name="Woodhouse M."/>
            <person name="Cannon E."/>
        </authorList>
    </citation>
    <scope>NUCLEOTIDE SEQUENCE [LARGE SCALE GENOMIC DNA]</scope>
    <source>
        <strain evidence="2">cv. B73</strain>
    </source>
</reference>
<dbReference type="InterPro" id="IPR050967">
    <property type="entry name" value="Thiamine_Salvage_TenA"/>
</dbReference>
<dbReference type="InterPro" id="IPR036514">
    <property type="entry name" value="SGNH_hydro_sf"/>
</dbReference>
<accession>A0A804PZT5</accession>
<sequence length="273" mass="31118">MEEMDISQAIDFIHRNASQGGTTLPMIYVLGDSLAPVENNNNLVTLLKANFLRNNIDYLGHKATGCFSNGKNSIDFLGRSSLNNHRETTSSCTRSAMVSTWTTRCASTRRARCIGLEGHSQFDWHNFEAKFTDACYWHQVSRLREYQGVDSRFDVIARQYLEIVWVIFPVLLPLVCLLTMVELQKLKSMQWTIHQANQSGIDNNLDRAKLGKLGDLRNSWNMLSKQYKEEYEKCIEESKSLDYDKLYKGLEVLADLDKHANSTVIIPLTGSPL</sequence>
<organism evidence="2 3">
    <name type="scientific">Zea mays</name>
    <name type="common">Maize</name>
    <dbReference type="NCBI Taxonomy" id="4577"/>
    <lineage>
        <taxon>Eukaryota</taxon>
        <taxon>Viridiplantae</taxon>
        <taxon>Streptophyta</taxon>
        <taxon>Embryophyta</taxon>
        <taxon>Tracheophyta</taxon>
        <taxon>Spermatophyta</taxon>
        <taxon>Magnoliopsida</taxon>
        <taxon>Liliopsida</taxon>
        <taxon>Poales</taxon>
        <taxon>Poaceae</taxon>
        <taxon>PACMAD clade</taxon>
        <taxon>Panicoideae</taxon>
        <taxon>Andropogonodae</taxon>
        <taxon>Andropogoneae</taxon>
        <taxon>Tripsacinae</taxon>
        <taxon>Zea</taxon>
    </lineage>
</organism>
<evidence type="ECO:0000313" key="3">
    <source>
        <dbReference type="Proteomes" id="UP000007305"/>
    </source>
</evidence>
<dbReference type="Gene3D" id="3.40.50.1110">
    <property type="entry name" value="SGNH hydrolase"/>
    <property type="match status" value="1"/>
</dbReference>
<dbReference type="PANTHER" id="PTHR43198">
    <property type="entry name" value="BIFUNCTIONAL TH2 PROTEIN"/>
    <property type="match status" value="1"/>
</dbReference>
<protein>
    <recommendedName>
        <fullName evidence="4">GDSL esterase/lipase</fullName>
    </recommendedName>
</protein>
<keyword evidence="1" id="KW-0472">Membrane</keyword>
<evidence type="ECO:0000256" key="1">
    <source>
        <dbReference type="SAM" id="Phobius"/>
    </source>
</evidence>
<reference evidence="3" key="1">
    <citation type="journal article" date="2009" name="Science">
        <title>The B73 maize genome: complexity, diversity, and dynamics.</title>
        <authorList>
            <person name="Schnable P.S."/>
            <person name="Ware D."/>
            <person name="Fulton R.S."/>
            <person name="Stein J.C."/>
            <person name="Wei F."/>
            <person name="Pasternak S."/>
            <person name="Liang C."/>
            <person name="Zhang J."/>
            <person name="Fulton L."/>
            <person name="Graves T.A."/>
            <person name="Minx P."/>
            <person name="Reily A.D."/>
            <person name="Courtney L."/>
            <person name="Kruchowski S.S."/>
            <person name="Tomlinson C."/>
            <person name="Strong C."/>
            <person name="Delehaunty K."/>
            <person name="Fronick C."/>
            <person name="Courtney B."/>
            <person name="Rock S.M."/>
            <person name="Belter E."/>
            <person name="Du F."/>
            <person name="Kim K."/>
            <person name="Abbott R.M."/>
            <person name="Cotton M."/>
            <person name="Levy A."/>
            <person name="Marchetto P."/>
            <person name="Ochoa K."/>
            <person name="Jackson S.M."/>
            <person name="Gillam B."/>
            <person name="Chen W."/>
            <person name="Yan L."/>
            <person name="Higginbotham J."/>
            <person name="Cardenas M."/>
            <person name="Waligorski J."/>
            <person name="Applebaum E."/>
            <person name="Phelps L."/>
            <person name="Falcone J."/>
            <person name="Kanchi K."/>
            <person name="Thane T."/>
            <person name="Scimone A."/>
            <person name="Thane N."/>
            <person name="Henke J."/>
            <person name="Wang T."/>
            <person name="Ruppert J."/>
            <person name="Shah N."/>
            <person name="Rotter K."/>
            <person name="Hodges J."/>
            <person name="Ingenthron E."/>
            <person name="Cordes M."/>
            <person name="Kohlberg S."/>
            <person name="Sgro J."/>
            <person name="Delgado B."/>
            <person name="Mead K."/>
            <person name="Chinwalla A."/>
            <person name="Leonard S."/>
            <person name="Crouse K."/>
            <person name="Collura K."/>
            <person name="Kudrna D."/>
            <person name="Currie J."/>
            <person name="He R."/>
            <person name="Angelova A."/>
            <person name="Rajasekar S."/>
            <person name="Mueller T."/>
            <person name="Lomeli R."/>
            <person name="Scara G."/>
            <person name="Ko A."/>
            <person name="Delaney K."/>
            <person name="Wissotski M."/>
            <person name="Lopez G."/>
            <person name="Campos D."/>
            <person name="Braidotti M."/>
            <person name="Ashley E."/>
            <person name="Golser W."/>
            <person name="Kim H."/>
            <person name="Lee S."/>
            <person name="Lin J."/>
            <person name="Dujmic Z."/>
            <person name="Kim W."/>
            <person name="Talag J."/>
            <person name="Zuccolo A."/>
            <person name="Fan C."/>
            <person name="Sebastian A."/>
            <person name="Kramer M."/>
            <person name="Spiegel L."/>
            <person name="Nascimento L."/>
            <person name="Zutavern T."/>
            <person name="Miller B."/>
            <person name="Ambroise C."/>
            <person name="Muller S."/>
            <person name="Spooner W."/>
            <person name="Narechania A."/>
            <person name="Ren L."/>
            <person name="Wei S."/>
            <person name="Kumari S."/>
            <person name="Faga B."/>
            <person name="Levy M.J."/>
            <person name="McMahan L."/>
            <person name="Van Buren P."/>
            <person name="Vaughn M.W."/>
            <person name="Ying K."/>
            <person name="Yeh C.-T."/>
            <person name="Emrich S.J."/>
            <person name="Jia Y."/>
            <person name="Kalyanaraman A."/>
            <person name="Hsia A.-P."/>
            <person name="Barbazuk W.B."/>
            <person name="Baucom R.S."/>
            <person name="Brutnell T.P."/>
            <person name="Carpita N.C."/>
            <person name="Chaparro C."/>
            <person name="Chia J.-M."/>
            <person name="Deragon J.-M."/>
            <person name="Estill J.C."/>
            <person name="Fu Y."/>
            <person name="Jeddeloh J.A."/>
            <person name="Han Y."/>
            <person name="Lee H."/>
            <person name="Li P."/>
            <person name="Lisch D.R."/>
            <person name="Liu S."/>
            <person name="Liu Z."/>
            <person name="Nagel D.H."/>
            <person name="McCann M.C."/>
            <person name="SanMiguel P."/>
            <person name="Myers A.M."/>
            <person name="Nettleton D."/>
            <person name="Nguyen J."/>
            <person name="Penning B.W."/>
            <person name="Ponnala L."/>
            <person name="Schneider K.L."/>
            <person name="Schwartz D.C."/>
            <person name="Sharma A."/>
            <person name="Soderlund C."/>
            <person name="Springer N.M."/>
            <person name="Sun Q."/>
            <person name="Wang H."/>
            <person name="Waterman M."/>
            <person name="Westerman R."/>
            <person name="Wolfgruber T.K."/>
            <person name="Yang L."/>
            <person name="Yu Y."/>
            <person name="Zhang L."/>
            <person name="Zhou S."/>
            <person name="Zhu Q."/>
            <person name="Bennetzen J.L."/>
            <person name="Dawe R.K."/>
            <person name="Jiang J."/>
            <person name="Jiang N."/>
            <person name="Presting G.G."/>
            <person name="Wessler S.R."/>
            <person name="Aluru S."/>
            <person name="Martienssen R.A."/>
            <person name="Clifton S.W."/>
            <person name="McCombie W.R."/>
            <person name="Wing R.A."/>
            <person name="Wilson R.K."/>
        </authorList>
    </citation>
    <scope>NUCLEOTIDE SEQUENCE [LARGE SCALE GENOMIC DNA]</scope>
    <source>
        <strain evidence="3">cv. B73</strain>
    </source>
</reference>
<dbReference type="Gramene" id="Zm00001eb287020_T001">
    <property type="protein sequence ID" value="Zm00001eb287020_P001"/>
    <property type="gene ID" value="Zm00001eb287020"/>
</dbReference>
<name>A0A804PZT5_MAIZE</name>
<dbReference type="InParanoid" id="A0A804PZT5"/>
<keyword evidence="1" id="KW-0812">Transmembrane</keyword>
<dbReference type="AlphaFoldDB" id="A0A804PZT5"/>
<keyword evidence="3" id="KW-1185">Reference proteome</keyword>